<dbReference type="Proteomes" id="UP001501645">
    <property type="component" value="Unassembled WGS sequence"/>
</dbReference>
<organism evidence="2 3">
    <name type="scientific">Microbacterium gilvum</name>
    <dbReference type="NCBI Taxonomy" id="1336204"/>
    <lineage>
        <taxon>Bacteria</taxon>
        <taxon>Bacillati</taxon>
        <taxon>Actinomycetota</taxon>
        <taxon>Actinomycetes</taxon>
        <taxon>Micrococcales</taxon>
        <taxon>Microbacteriaceae</taxon>
        <taxon>Microbacterium</taxon>
    </lineage>
</organism>
<name>A0ABP9A4S2_9MICO</name>
<keyword evidence="1" id="KW-0812">Transmembrane</keyword>
<protein>
    <recommendedName>
        <fullName evidence="4">Integral membrane protein</fullName>
    </recommendedName>
</protein>
<gene>
    <name evidence="2" type="ORF">GCM10023351_16610</name>
</gene>
<feature type="transmembrane region" description="Helical" evidence="1">
    <location>
        <begin position="147"/>
        <end position="166"/>
    </location>
</feature>
<feature type="transmembrane region" description="Helical" evidence="1">
    <location>
        <begin position="123"/>
        <end position="140"/>
    </location>
</feature>
<keyword evidence="3" id="KW-1185">Reference proteome</keyword>
<dbReference type="EMBL" id="BAABKO010000002">
    <property type="protein sequence ID" value="GAA4772987.1"/>
    <property type="molecule type" value="Genomic_DNA"/>
</dbReference>
<accession>A0ABP9A4S2</accession>
<reference evidence="3" key="1">
    <citation type="journal article" date="2019" name="Int. J. Syst. Evol. Microbiol.">
        <title>The Global Catalogue of Microorganisms (GCM) 10K type strain sequencing project: providing services to taxonomists for standard genome sequencing and annotation.</title>
        <authorList>
            <consortium name="The Broad Institute Genomics Platform"/>
            <consortium name="The Broad Institute Genome Sequencing Center for Infectious Disease"/>
            <person name="Wu L."/>
            <person name="Ma J."/>
        </authorList>
    </citation>
    <scope>NUCLEOTIDE SEQUENCE [LARGE SCALE GENOMIC DNA]</scope>
    <source>
        <strain evidence="3">JCM 18537</strain>
    </source>
</reference>
<evidence type="ECO:0000313" key="3">
    <source>
        <dbReference type="Proteomes" id="UP001501645"/>
    </source>
</evidence>
<feature type="transmembrane region" description="Helical" evidence="1">
    <location>
        <begin position="53"/>
        <end position="77"/>
    </location>
</feature>
<evidence type="ECO:0008006" key="4">
    <source>
        <dbReference type="Google" id="ProtNLM"/>
    </source>
</evidence>
<proteinExistence type="predicted"/>
<keyword evidence="1" id="KW-1133">Transmembrane helix</keyword>
<feature type="transmembrane region" description="Helical" evidence="1">
    <location>
        <begin position="84"/>
        <end position="103"/>
    </location>
</feature>
<dbReference type="NCBIfam" id="NF038065">
    <property type="entry name" value="Pr6Pr"/>
    <property type="match status" value="1"/>
</dbReference>
<comment type="caution">
    <text evidence="2">The sequence shown here is derived from an EMBL/GenBank/DDBJ whole genome shotgun (WGS) entry which is preliminary data.</text>
</comment>
<evidence type="ECO:0000313" key="2">
    <source>
        <dbReference type="EMBL" id="GAA4772987.1"/>
    </source>
</evidence>
<evidence type="ECO:0000256" key="1">
    <source>
        <dbReference type="SAM" id="Phobius"/>
    </source>
</evidence>
<feature type="transmembrane region" description="Helical" evidence="1">
    <location>
        <begin position="198"/>
        <end position="219"/>
    </location>
</feature>
<dbReference type="InterPro" id="IPR049713">
    <property type="entry name" value="Pr6Pr-like"/>
</dbReference>
<keyword evidence="1" id="KW-0472">Membrane</keyword>
<sequence length="226" mass="24341">MAGAWAGVWQLLRVLAAVLLLAAVVAQFADSYREAQQATEPYAAHLPTVVANFFSFFTIDSNISSAVVLVLSAVAFWRGREAPWIDVLLACVSTYMIITGIVYNSLLRGIESTASVVPWSNEVLHVVGPLFLLADVLLAPRRRALPWTAVWAIVSFPVVWAVYTLLRANAITSPGTGNPWWYPYPFLDPHLQGGYGGVALYIVGIAAAMALVGSGVVGVSRLRARG</sequence>